<dbReference type="Pfam" id="PF25273">
    <property type="entry name" value="DUF7869"/>
    <property type="match status" value="1"/>
</dbReference>
<organism evidence="3 4">
    <name type="scientific">Priapulus caudatus</name>
    <name type="common">Priapulid worm</name>
    <dbReference type="NCBI Taxonomy" id="37621"/>
    <lineage>
        <taxon>Eukaryota</taxon>
        <taxon>Metazoa</taxon>
        <taxon>Ecdysozoa</taxon>
        <taxon>Scalidophora</taxon>
        <taxon>Priapulida</taxon>
        <taxon>Priapulimorpha</taxon>
        <taxon>Priapulimorphida</taxon>
        <taxon>Priapulidae</taxon>
        <taxon>Priapulus</taxon>
    </lineage>
</organism>
<protein>
    <submittedName>
        <fullName evidence="4">Uncharacterized protein LOC106814923</fullName>
    </submittedName>
</protein>
<evidence type="ECO:0000259" key="2">
    <source>
        <dbReference type="Pfam" id="PF25273"/>
    </source>
</evidence>
<gene>
    <name evidence="4" type="primary">LOC106814923</name>
</gene>
<accession>A0ABM1ERH0</accession>
<dbReference type="PANTHER" id="PTHR34415">
    <property type="entry name" value="INTEGRASE CATALYTIC DOMAIN-CONTAINING PROTEIN"/>
    <property type="match status" value="1"/>
</dbReference>
<feature type="compositionally biased region" description="Basic residues" evidence="1">
    <location>
        <begin position="738"/>
        <end position="756"/>
    </location>
</feature>
<reference evidence="4" key="1">
    <citation type="submission" date="2025-08" db="UniProtKB">
        <authorList>
            <consortium name="RefSeq"/>
        </authorList>
    </citation>
    <scope>IDENTIFICATION</scope>
</reference>
<dbReference type="GeneID" id="106814923"/>
<evidence type="ECO:0000256" key="1">
    <source>
        <dbReference type="SAM" id="MobiDB-lite"/>
    </source>
</evidence>
<dbReference type="InterPro" id="IPR057191">
    <property type="entry name" value="DUF7869"/>
</dbReference>
<proteinExistence type="predicted"/>
<keyword evidence="3" id="KW-1185">Reference proteome</keyword>
<feature type="domain" description="DUF7869" evidence="2">
    <location>
        <begin position="482"/>
        <end position="642"/>
    </location>
</feature>
<feature type="region of interest" description="Disordered" evidence="1">
    <location>
        <begin position="721"/>
        <end position="756"/>
    </location>
</feature>
<dbReference type="RefSeq" id="XP_014674791.1">
    <property type="nucleotide sequence ID" value="XM_014819305.1"/>
</dbReference>
<dbReference type="Proteomes" id="UP000695022">
    <property type="component" value="Unplaced"/>
</dbReference>
<name>A0ABM1ERH0_PRICU</name>
<sequence>MELSKELDVASSLNNLRSCNLEFGANAQQWQTLVEDYFCAPTGTSPESDEEVSDEGSDECELNSHNELKIVGQNELGLSDISSASLDGEAASIDDGDVEDAGDDIVFDEIAIVMENVSIVNHEDYAGETEKIVNFTCVVKSSKNSCCLNDGNPCCTALSTEFMHELRTTMSSLPAYEKDLILLGKLSSGINMKETTASSKRKRQTQRKHQRTCYCVEGTRICRETFKFLHCISQDKLTALLKHYKEHGLTPRHKKSGGKQKTNARFLTFEDVSRVVTFIVNFSEVHALVLPGRVPGFKRFDIKLLPSMYTKASIWRLYQSAMNAEGYRAVKVHSFRNLWRSLVPYIVMTKPMTDLCWTCQKNNSRIYRSMNIPEAEKSAELLKQQDHLVKVTLERTLYQDMVKKASNTFKDSAIKLGKNAPMSRDIKMHYSFDYAQQVHYPNDPYQPGPMYFLVPRKCGIFGVACEAVPQQVNFVIDEAVLISKGANAVISYLDYFFDHYGFGEKDLELHCDNCSGQNKNNFMLWYLAWRIINGLHRSISLNFLVAGHTKFAPDWCFGLVKQKYRRTMVSSLDNFVDVVNSSTIVGTNIAQKVGTSSGDVIVPYYDWNKFLSLYFRTVPGIKKFQHFRFDAAHPGEVFRKEYADSAEENFQLLRDVNNLPQASKPGTIPPPGLSYERKLYLFDKIREFCSIETRDITCPAPGPAPAIVNDPAVVNDFVARKPAKRPGTQLDQGNLVPKRGRGGRGRGRRGRGGAPT</sequence>
<evidence type="ECO:0000313" key="3">
    <source>
        <dbReference type="Proteomes" id="UP000695022"/>
    </source>
</evidence>
<evidence type="ECO:0000313" key="4">
    <source>
        <dbReference type="RefSeq" id="XP_014674791.1"/>
    </source>
</evidence>
<dbReference type="PANTHER" id="PTHR34415:SF1">
    <property type="entry name" value="INTEGRASE CATALYTIC DOMAIN-CONTAINING PROTEIN"/>
    <property type="match status" value="1"/>
</dbReference>